<dbReference type="PANTHER" id="PTHR24096">
    <property type="entry name" value="LONG-CHAIN-FATTY-ACID--COA LIGASE"/>
    <property type="match status" value="1"/>
</dbReference>
<dbReference type="CDD" id="cd05911">
    <property type="entry name" value="Firefly_Luc_like"/>
    <property type="match status" value="1"/>
</dbReference>
<keyword evidence="2 5" id="KW-0436">Ligase</keyword>
<proteinExistence type="inferred from homology"/>
<name>A0AAJ0BP90_9PEZI</name>
<dbReference type="GeneID" id="85314506"/>
<keyword evidence="6" id="KW-1185">Reference proteome</keyword>
<evidence type="ECO:0000256" key="1">
    <source>
        <dbReference type="ARBA" id="ARBA00006432"/>
    </source>
</evidence>
<dbReference type="InterPro" id="IPR000873">
    <property type="entry name" value="AMP-dep_synth/lig_dom"/>
</dbReference>
<gene>
    <name evidence="5" type="ORF">QBC33DRAFT_582136</name>
</gene>
<comment type="caution">
    <text evidence="5">The sequence shown here is derived from an EMBL/GenBank/DDBJ whole genome shotgun (WGS) entry which is preliminary data.</text>
</comment>
<accession>A0AAJ0BP90</accession>
<evidence type="ECO:0000313" key="6">
    <source>
        <dbReference type="Proteomes" id="UP001244011"/>
    </source>
</evidence>
<dbReference type="SUPFAM" id="SSF56801">
    <property type="entry name" value="Acetyl-CoA synthetase-like"/>
    <property type="match status" value="1"/>
</dbReference>
<evidence type="ECO:0000259" key="3">
    <source>
        <dbReference type="Pfam" id="PF00501"/>
    </source>
</evidence>
<reference evidence="5" key="1">
    <citation type="submission" date="2023-06" db="EMBL/GenBank/DDBJ databases">
        <title>Genome-scale phylogeny and comparative genomics of the fungal order Sordariales.</title>
        <authorList>
            <consortium name="Lawrence Berkeley National Laboratory"/>
            <person name="Hensen N."/>
            <person name="Bonometti L."/>
            <person name="Westerberg I."/>
            <person name="Brannstrom I.O."/>
            <person name="Guillou S."/>
            <person name="Cros-Aarteil S."/>
            <person name="Calhoun S."/>
            <person name="Haridas S."/>
            <person name="Kuo A."/>
            <person name="Mondo S."/>
            <person name="Pangilinan J."/>
            <person name="Riley R."/>
            <person name="Labutti K."/>
            <person name="Andreopoulos B."/>
            <person name="Lipzen A."/>
            <person name="Chen C."/>
            <person name="Yanf M."/>
            <person name="Daum C."/>
            <person name="Ng V."/>
            <person name="Clum A."/>
            <person name="Steindorff A."/>
            <person name="Ohm R."/>
            <person name="Martin F."/>
            <person name="Silar P."/>
            <person name="Natvig D."/>
            <person name="Lalanne C."/>
            <person name="Gautier V."/>
            <person name="Ament-Velasquez S.L."/>
            <person name="Kruys A."/>
            <person name="Hutchinson M.I."/>
            <person name="Powell A.J."/>
            <person name="Barry K."/>
            <person name="Miller A.N."/>
            <person name="Grigoriev I.V."/>
            <person name="Debuchy R."/>
            <person name="Gladieux P."/>
            <person name="Thoren M.H."/>
            <person name="Johannesson H."/>
        </authorList>
    </citation>
    <scope>NUCLEOTIDE SEQUENCE</scope>
    <source>
        <strain evidence="5">8032-3</strain>
    </source>
</reference>
<dbReference type="GO" id="GO:0016405">
    <property type="term" value="F:CoA-ligase activity"/>
    <property type="evidence" value="ECO:0007669"/>
    <property type="project" value="TreeGrafter"/>
</dbReference>
<sequence>MPTKPPSRVDIPEVDIWGLMFESGHHHMPDDHVQYISAESGRSYTIGQVRHTAIRFGQCLRAKWSWKQGDILAFFTPNCIDFPSLAWGCHWAGGIISPANPSYTPDELAYQLKDCGAKAIVTQNAYLDTVVQAGEQVGFDLSKIILIGDQQSPQSQAITLSSFLKGDISTSGQRTKVNPRSDLAFLVYSSGTTGLPKGVMLTHSNVVSNICMLNAVEGCNLKSPNDTVLAVLPFYHIYGLTTLLHLCTYLRLTMVIMASFGMEPFCQLVQKYRITYTYLAPPVVLHLAKHPVVGKYDVSSLRMITSGGAPLTRDLIEAVYERLKIPTKQAYGLSETSPVTHIQSWDTWRTAIGSVGAALPNLTTKYISLEGHELPKGEAGELCIKGPTVFKGYLNKPDATAKTMTSDGFFATGDIGYEDAEGNLYITDRIKELIKYKGFQVAPAELEGLLVAHPQVKDVAVIGVYHEAMATEIPKAYVVTVENAQQDRALAQTLVHWLDARVAPHKRLRGGIEFTEEIPRSAAGKILRRLLRHRAKEPARSLL</sequence>
<evidence type="ECO:0000313" key="5">
    <source>
        <dbReference type="EMBL" id="KAK1761806.1"/>
    </source>
</evidence>
<dbReference type="PROSITE" id="PS00455">
    <property type="entry name" value="AMP_BINDING"/>
    <property type="match status" value="1"/>
</dbReference>
<dbReference type="Pfam" id="PF00501">
    <property type="entry name" value="AMP-binding"/>
    <property type="match status" value="1"/>
</dbReference>
<dbReference type="InterPro" id="IPR025110">
    <property type="entry name" value="AMP-bd_C"/>
</dbReference>
<dbReference type="PANTHER" id="PTHR24096:SF149">
    <property type="entry name" value="AMP-BINDING DOMAIN-CONTAINING PROTEIN-RELATED"/>
    <property type="match status" value="1"/>
</dbReference>
<protein>
    <submittedName>
        <fullName evidence="5">4-coumarate-CoA ligase</fullName>
    </submittedName>
</protein>
<dbReference type="InterPro" id="IPR045851">
    <property type="entry name" value="AMP-bd_C_sf"/>
</dbReference>
<feature type="domain" description="AMP-binding enzyme C-terminal" evidence="4">
    <location>
        <begin position="445"/>
        <end position="525"/>
    </location>
</feature>
<dbReference type="EMBL" id="MU839050">
    <property type="protein sequence ID" value="KAK1761806.1"/>
    <property type="molecule type" value="Genomic_DNA"/>
</dbReference>
<dbReference type="RefSeq" id="XP_060278019.1">
    <property type="nucleotide sequence ID" value="XM_060431319.1"/>
</dbReference>
<feature type="domain" description="AMP-dependent synthetase/ligase" evidence="3">
    <location>
        <begin position="29"/>
        <end position="394"/>
    </location>
</feature>
<evidence type="ECO:0000259" key="4">
    <source>
        <dbReference type="Pfam" id="PF13193"/>
    </source>
</evidence>
<dbReference type="InterPro" id="IPR042099">
    <property type="entry name" value="ANL_N_sf"/>
</dbReference>
<organism evidence="5 6">
    <name type="scientific">Phialemonium atrogriseum</name>
    <dbReference type="NCBI Taxonomy" id="1093897"/>
    <lineage>
        <taxon>Eukaryota</taxon>
        <taxon>Fungi</taxon>
        <taxon>Dikarya</taxon>
        <taxon>Ascomycota</taxon>
        <taxon>Pezizomycotina</taxon>
        <taxon>Sordariomycetes</taxon>
        <taxon>Sordariomycetidae</taxon>
        <taxon>Cephalothecales</taxon>
        <taxon>Cephalothecaceae</taxon>
        <taxon>Phialemonium</taxon>
    </lineage>
</organism>
<comment type="similarity">
    <text evidence="1">Belongs to the ATP-dependent AMP-binding enzyme family.</text>
</comment>
<dbReference type="Gene3D" id="3.30.300.30">
    <property type="match status" value="1"/>
</dbReference>
<dbReference type="AlphaFoldDB" id="A0AAJ0BP90"/>
<dbReference type="Proteomes" id="UP001244011">
    <property type="component" value="Unassembled WGS sequence"/>
</dbReference>
<evidence type="ECO:0000256" key="2">
    <source>
        <dbReference type="ARBA" id="ARBA00022598"/>
    </source>
</evidence>
<dbReference type="InterPro" id="IPR020845">
    <property type="entry name" value="AMP-binding_CS"/>
</dbReference>
<dbReference type="Gene3D" id="3.40.50.12780">
    <property type="entry name" value="N-terminal domain of ligase-like"/>
    <property type="match status" value="1"/>
</dbReference>
<dbReference type="Pfam" id="PF13193">
    <property type="entry name" value="AMP-binding_C"/>
    <property type="match status" value="1"/>
</dbReference>